<dbReference type="CDD" id="cd07067">
    <property type="entry name" value="HP_PGM_like"/>
    <property type="match status" value="1"/>
</dbReference>
<comment type="cofactor">
    <cofactor evidence="1 15">
        <name>Zn(2+)</name>
        <dbReference type="ChEBI" id="CHEBI:29105"/>
    </cofactor>
</comment>
<evidence type="ECO:0000256" key="5">
    <source>
        <dbReference type="ARBA" id="ARBA00022490"/>
    </source>
</evidence>
<dbReference type="InterPro" id="IPR001412">
    <property type="entry name" value="aa-tRNA-synth_I_CS"/>
</dbReference>
<dbReference type="PRINTS" id="PR00984">
    <property type="entry name" value="TRNASYNTHILE"/>
</dbReference>
<feature type="domain" description="Methionyl/Valyl/Leucyl/Isoleucyl-tRNA synthetase anticodon-binding" evidence="17">
    <location>
        <begin position="876"/>
        <end position="1023"/>
    </location>
</feature>
<dbReference type="SUPFAM" id="SSF53254">
    <property type="entry name" value="Phosphoglycerate mutase-like"/>
    <property type="match status" value="1"/>
</dbReference>
<evidence type="ECO:0000313" key="18">
    <source>
        <dbReference type="EMBL" id="PIT90079.1"/>
    </source>
</evidence>
<dbReference type="InterPro" id="IPR033709">
    <property type="entry name" value="Anticodon_Ile_ABEc"/>
</dbReference>
<dbReference type="GO" id="GO:0004822">
    <property type="term" value="F:isoleucine-tRNA ligase activity"/>
    <property type="evidence" value="ECO:0007669"/>
    <property type="project" value="UniProtKB-UniRule"/>
</dbReference>
<sequence>MFNLPEKEQEILKLWQEKNIFKKTLDKESPRGDFVFYDGPPFATGLPHYGHIVASLMKDIVPRYWTMKGFCVERRWGWDCHGLPIENIVEEEMSVKSKKDIEKIGIDKFNAACRSKVLMYAGEWRKVVERMGRWVDMDNDYKTMDRDYMESIWWVFKELWHEDLIYEGYKSMHVCPRCETTLSQSEVAEGYRDAKDVSVTVKFELVDEPGTFVLAWTTTPWTLMGNVALAIGEKISYVLVENKENKEKYILAKDLVEKIFKDRSFTPKGVQDDIRGKDLVGKKYKPLFDYYLNKNLENKENLYTIQSADFVTTEDGTGVVHIAPAFGEDDLNLGRTKNLPFIQHVGMDGRIKDEVKDFVGLEVKLKDDPVATDRKVIEFLQNKNLVFATEEYIHSYPFCWRCDSPLLNYATGSLFVKVEKIKEQALKTAKKINWVPPHLKEGRFGQWLEGARDWSISRQRFWGSVIPLWVCEKCGEKKVIGSYDELPVFKNLKNQYYLLRHGEAENNVKDILCGVIENDHYYLTENGKKQIENLMQYFKNEGINVVIHSPFIRTTETATLVVQSLGLEVTEKNDLLSEVKMGVAEGKNDDWVEANIGNLETRLKTGWPEGESIADLRQRAEKFLRETENKYDNKKILLVSHGDTIAALMAVALGKTDLEAWHNNYPEIASLQKFSQMFQATDQKFFDPHRPFIDEIILQCDKCGGKMRRVPEVMDCWFESGSMPYAQMHYPFENKEKFEANFPAEFIAEGVDQTRTWFYYTHILANGLLKTNAFKNVIANGIVLAEDGKKMSKRLRNYPDPMALMEKSGADAMRYYLCASQVMKADNLCFSEKEMKEQTGFFHTLFNVLSFYKIYENQFSGIKLLQADTKPKNTLDKWILARLYETIKKMTEKLDAYDLHAVRELPFFINDLSTWYLRRSRDRFKSSDMKDKNQAIFTLGKVLFELSKLLAPFTPFTAEYVYQELGKNCGSLKESVHLENWPMAVDEMIDQKVLDYMAMTRKIVELGLAKRAEAGIKVRQPLAKSKISAKGGSASGGKNQKSKLEDEYLNLIKDELNVKEVIFEAGDGDLSVEFDTNINDELKEEGILRELVRAINNLRKEMKLTIQNKIILEWQTDDALLSQVFNKFSDELKKSVLAEKISKTEEELEKVKINEVEIGLKIIFV</sequence>
<dbReference type="GO" id="GO:0008270">
    <property type="term" value="F:zinc ion binding"/>
    <property type="evidence" value="ECO:0007669"/>
    <property type="project" value="UniProtKB-UniRule"/>
</dbReference>
<organism evidence="18 19">
    <name type="scientific">Candidatus Kuenenbacteria bacterium CG10_big_fil_rev_8_21_14_0_10_36_11</name>
    <dbReference type="NCBI Taxonomy" id="1974618"/>
    <lineage>
        <taxon>Bacteria</taxon>
        <taxon>Candidatus Kueneniibacteriota</taxon>
    </lineage>
</organism>
<dbReference type="GO" id="GO:0002161">
    <property type="term" value="F:aminoacyl-tRNA deacylase activity"/>
    <property type="evidence" value="ECO:0007669"/>
    <property type="project" value="InterPro"/>
</dbReference>
<dbReference type="PROSITE" id="PS00175">
    <property type="entry name" value="PG_MUTASE"/>
    <property type="match status" value="1"/>
</dbReference>
<dbReference type="SUPFAM" id="SSF50677">
    <property type="entry name" value="ValRS/IleRS/LeuRS editing domain"/>
    <property type="match status" value="1"/>
</dbReference>
<feature type="short sequence motif" description="'KMSKS' region" evidence="15">
    <location>
        <begin position="790"/>
        <end position="794"/>
    </location>
</feature>
<dbReference type="AlphaFoldDB" id="A0A2M6WB98"/>
<dbReference type="PANTHER" id="PTHR42780">
    <property type="entry name" value="SOLEUCYL-TRNA SYNTHETASE"/>
    <property type="match status" value="1"/>
</dbReference>
<dbReference type="SUPFAM" id="SSF47323">
    <property type="entry name" value="Anticodon-binding domain of a subclass of class I aminoacyl-tRNA synthetases"/>
    <property type="match status" value="1"/>
</dbReference>
<comment type="similarity">
    <text evidence="3 15">Belongs to the class-I aminoacyl-tRNA synthetase family. IleS type 2 subfamily.</text>
</comment>
<feature type="short sequence motif" description="'HIGH' region" evidence="15">
    <location>
        <begin position="41"/>
        <end position="51"/>
    </location>
</feature>
<feature type="domain" description="Aminoacyl-tRNA synthetase class Ia" evidence="16">
    <location>
        <begin position="679"/>
        <end position="827"/>
    </location>
</feature>
<comment type="domain">
    <text evidence="15">IleRS has two distinct active sites: one for aminoacylation and one for editing. The misactivated valine is translocated from the active site to the editing site, which sterically excludes the correctly activated isoleucine. The single editing site contains two valyl binding pockets, one specific for each substrate (Val-AMP or Val-tRNA(Ile)).</text>
</comment>
<dbReference type="InterPro" id="IPR001345">
    <property type="entry name" value="PG/BPGM_mutase_AS"/>
</dbReference>
<evidence type="ECO:0000256" key="9">
    <source>
        <dbReference type="ARBA" id="ARBA00022833"/>
    </source>
</evidence>
<dbReference type="HAMAP" id="MF_02003">
    <property type="entry name" value="Ile_tRNA_synth_type2"/>
    <property type="match status" value="1"/>
</dbReference>
<dbReference type="CDD" id="cd07961">
    <property type="entry name" value="Anticodon_Ia_Ile_ABEc"/>
    <property type="match status" value="1"/>
</dbReference>
<dbReference type="InterPro" id="IPR013078">
    <property type="entry name" value="His_Pase_superF_clade-1"/>
</dbReference>
<dbReference type="Proteomes" id="UP000231464">
    <property type="component" value="Unassembled WGS sequence"/>
</dbReference>
<comment type="catalytic activity">
    <reaction evidence="14 15">
        <text>tRNA(Ile) + L-isoleucine + ATP = L-isoleucyl-tRNA(Ile) + AMP + diphosphate</text>
        <dbReference type="Rhea" id="RHEA:11060"/>
        <dbReference type="Rhea" id="RHEA-COMP:9666"/>
        <dbReference type="Rhea" id="RHEA-COMP:9695"/>
        <dbReference type="ChEBI" id="CHEBI:30616"/>
        <dbReference type="ChEBI" id="CHEBI:33019"/>
        <dbReference type="ChEBI" id="CHEBI:58045"/>
        <dbReference type="ChEBI" id="CHEBI:78442"/>
        <dbReference type="ChEBI" id="CHEBI:78528"/>
        <dbReference type="ChEBI" id="CHEBI:456215"/>
        <dbReference type="EC" id="6.1.1.5"/>
    </reaction>
</comment>
<dbReference type="InterPro" id="IPR002301">
    <property type="entry name" value="Ile-tRNA-ligase"/>
</dbReference>
<dbReference type="InterPro" id="IPR013155">
    <property type="entry name" value="M/V/L/I-tRNA-synth_anticd-bd"/>
</dbReference>
<evidence type="ECO:0000259" key="16">
    <source>
        <dbReference type="Pfam" id="PF00133"/>
    </source>
</evidence>
<evidence type="ECO:0000256" key="1">
    <source>
        <dbReference type="ARBA" id="ARBA00001947"/>
    </source>
</evidence>
<accession>A0A2M6WB98</accession>
<comment type="caution">
    <text evidence="18">The sequence shown here is derived from an EMBL/GenBank/DDBJ whole genome shotgun (WGS) entry which is preliminary data.</text>
</comment>
<evidence type="ECO:0000256" key="2">
    <source>
        <dbReference type="ARBA" id="ARBA00004496"/>
    </source>
</evidence>
<dbReference type="Gene3D" id="3.40.50.620">
    <property type="entry name" value="HUPs"/>
    <property type="match status" value="3"/>
</dbReference>
<keyword evidence="5 15" id="KW-0963">Cytoplasm</keyword>
<dbReference type="InterPro" id="IPR009008">
    <property type="entry name" value="Val/Leu/Ile-tRNA-synth_edit"/>
</dbReference>
<dbReference type="SMART" id="SM00855">
    <property type="entry name" value="PGAM"/>
    <property type="match status" value="1"/>
</dbReference>
<name>A0A2M6WB98_9BACT</name>
<comment type="function">
    <text evidence="13 15">Catalyzes the attachment of isoleucine to tRNA(Ile). As IleRS can inadvertently accommodate and process structurally similar amino acids such as valine, to avoid such errors it has two additional distinct tRNA(Ile)-dependent editing activities. One activity is designated as 'pretransfer' editing and involves the hydrolysis of activated Val-AMP. The other activity is designated 'posttransfer' editing and involves deacylation of mischarged Val-tRNA(Ile).</text>
</comment>
<dbReference type="GO" id="GO:0005737">
    <property type="term" value="C:cytoplasm"/>
    <property type="evidence" value="ECO:0007669"/>
    <property type="project" value="UniProtKB-SubCell"/>
</dbReference>
<dbReference type="GO" id="GO:0000049">
    <property type="term" value="F:tRNA binding"/>
    <property type="evidence" value="ECO:0007669"/>
    <property type="project" value="InterPro"/>
</dbReference>
<dbReference type="EC" id="6.1.1.5" evidence="15"/>
<evidence type="ECO:0000256" key="13">
    <source>
        <dbReference type="ARBA" id="ARBA00025217"/>
    </source>
</evidence>
<dbReference type="Gene3D" id="1.10.730.10">
    <property type="entry name" value="Isoleucyl-tRNA Synthetase, Domain 1"/>
    <property type="match status" value="1"/>
</dbReference>
<evidence type="ECO:0000256" key="6">
    <source>
        <dbReference type="ARBA" id="ARBA00022598"/>
    </source>
</evidence>
<dbReference type="EMBL" id="PFBP01000006">
    <property type="protein sequence ID" value="PIT90079.1"/>
    <property type="molecule type" value="Genomic_DNA"/>
</dbReference>
<evidence type="ECO:0000256" key="4">
    <source>
        <dbReference type="ARBA" id="ARBA00011245"/>
    </source>
</evidence>
<keyword evidence="6 15" id="KW-0436">Ligase</keyword>
<reference evidence="19" key="1">
    <citation type="submission" date="2017-09" db="EMBL/GenBank/DDBJ databases">
        <title>Depth-based differentiation of microbial function through sediment-hosted aquifers and enrichment of novel symbionts in the deep terrestrial subsurface.</title>
        <authorList>
            <person name="Probst A.J."/>
            <person name="Ladd B."/>
            <person name="Jarett J.K."/>
            <person name="Geller-Mcgrath D.E."/>
            <person name="Sieber C.M.K."/>
            <person name="Emerson J.B."/>
            <person name="Anantharaman K."/>
            <person name="Thomas B.C."/>
            <person name="Malmstrom R."/>
            <person name="Stieglmeier M."/>
            <person name="Klingl A."/>
            <person name="Woyke T."/>
            <person name="Ryan C.M."/>
            <person name="Banfield J.F."/>
        </authorList>
    </citation>
    <scope>NUCLEOTIDE SEQUENCE [LARGE SCALE GENOMIC DNA]</scope>
</reference>
<dbReference type="GO" id="GO:0006428">
    <property type="term" value="P:isoleucyl-tRNA aminoacylation"/>
    <property type="evidence" value="ECO:0007669"/>
    <property type="project" value="UniProtKB-UniRule"/>
</dbReference>
<evidence type="ECO:0000259" key="17">
    <source>
        <dbReference type="Pfam" id="PF08264"/>
    </source>
</evidence>
<evidence type="ECO:0000256" key="12">
    <source>
        <dbReference type="ARBA" id="ARBA00023146"/>
    </source>
</evidence>
<comment type="subunit">
    <text evidence="4 15">Monomer.</text>
</comment>
<dbReference type="InterPro" id="IPR002300">
    <property type="entry name" value="aa-tRNA-synth_Ia"/>
</dbReference>
<gene>
    <name evidence="15" type="primary">ileS</name>
    <name evidence="18" type="ORF">COU23_00460</name>
</gene>
<evidence type="ECO:0000256" key="3">
    <source>
        <dbReference type="ARBA" id="ARBA00007078"/>
    </source>
</evidence>
<comment type="subcellular location">
    <subcellularLocation>
        <location evidence="2 15">Cytoplasm</location>
    </subcellularLocation>
</comment>
<protein>
    <recommendedName>
        <fullName evidence="15">Isoleucine--tRNA ligase</fullName>
        <ecNumber evidence="15">6.1.1.5</ecNumber>
    </recommendedName>
    <alternativeName>
        <fullName evidence="15">Isoleucyl-tRNA synthetase</fullName>
        <shortName evidence="15">IleRS</shortName>
    </alternativeName>
</protein>
<feature type="binding site" evidence="15">
    <location>
        <position position="793"/>
    </location>
    <ligand>
        <name>ATP</name>
        <dbReference type="ChEBI" id="CHEBI:30616"/>
    </ligand>
</feature>
<proteinExistence type="inferred from homology"/>
<dbReference type="PANTHER" id="PTHR42780:SF1">
    <property type="entry name" value="ISOLEUCINE--TRNA LIGASE, CYTOPLASMIC"/>
    <property type="match status" value="1"/>
</dbReference>
<dbReference type="Pfam" id="PF08264">
    <property type="entry name" value="Anticodon_1"/>
    <property type="match status" value="1"/>
</dbReference>
<dbReference type="InterPro" id="IPR014729">
    <property type="entry name" value="Rossmann-like_a/b/a_fold"/>
</dbReference>
<evidence type="ECO:0000256" key="10">
    <source>
        <dbReference type="ARBA" id="ARBA00022840"/>
    </source>
</evidence>
<evidence type="ECO:0000256" key="15">
    <source>
        <dbReference type="HAMAP-Rule" id="MF_02003"/>
    </source>
</evidence>
<evidence type="ECO:0000256" key="8">
    <source>
        <dbReference type="ARBA" id="ARBA00022741"/>
    </source>
</evidence>
<dbReference type="Pfam" id="PF19302">
    <property type="entry name" value="DUF5915"/>
    <property type="match status" value="1"/>
</dbReference>
<evidence type="ECO:0000256" key="7">
    <source>
        <dbReference type="ARBA" id="ARBA00022723"/>
    </source>
</evidence>
<evidence type="ECO:0000313" key="19">
    <source>
        <dbReference type="Proteomes" id="UP000231464"/>
    </source>
</evidence>
<dbReference type="Pfam" id="PF00133">
    <property type="entry name" value="tRNA-synt_1"/>
    <property type="match status" value="2"/>
</dbReference>
<evidence type="ECO:0000256" key="14">
    <source>
        <dbReference type="ARBA" id="ARBA00048359"/>
    </source>
</evidence>
<dbReference type="InterPro" id="IPR023586">
    <property type="entry name" value="Ile-tRNA-ligase_type2"/>
</dbReference>
<keyword evidence="7 15" id="KW-0479">Metal-binding</keyword>
<dbReference type="Gene3D" id="3.90.740.10">
    <property type="entry name" value="Valyl/Leucyl/Isoleucyl-tRNA synthetase, editing domain"/>
    <property type="match status" value="1"/>
</dbReference>
<keyword evidence="10 15" id="KW-0067">ATP-binding</keyword>
<dbReference type="Pfam" id="PF00300">
    <property type="entry name" value="His_Phos_1"/>
    <property type="match status" value="1"/>
</dbReference>
<dbReference type="SUPFAM" id="SSF52374">
    <property type="entry name" value="Nucleotidylyl transferase"/>
    <property type="match status" value="1"/>
</dbReference>
<evidence type="ECO:0000256" key="11">
    <source>
        <dbReference type="ARBA" id="ARBA00022917"/>
    </source>
</evidence>
<keyword evidence="12 15" id="KW-0030">Aminoacyl-tRNA synthetase</keyword>
<feature type="domain" description="Aminoacyl-tRNA synthetase class Ia" evidence="16">
    <location>
        <begin position="11"/>
        <end position="493"/>
    </location>
</feature>
<dbReference type="InterPro" id="IPR029033">
    <property type="entry name" value="His_PPase_superfam"/>
</dbReference>
<dbReference type="GO" id="GO:0005524">
    <property type="term" value="F:ATP binding"/>
    <property type="evidence" value="ECO:0007669"/>
    <property type="project" value="UniProtKB-UniRule"/>
</dbReference>
<keyword evidence="8 15" id="KW-0547">Nucleotide-binding</keyword>
<keyword evidence="9 15" id="KW-0862">Zinc</keyword>
<dbReference type="FunFam" id="3.40.50.620:FF:000063">
    <property type="entry name" value="Isoleucine--tRNA ligase"/>
    <property type="match status" value="1"/>
</dbReference>
<dbReference type="InterPro" id="IPR009080">
    <property type="entry name" value="tRNAsynth_Ia_anticodon-bd"/>
</dbReference>
<keyword evidence="11 15" id="KW-0648">Protein biosynthesis</keyword>
<dbReference type="PROSITE" id="PS00178">
    <property type="entry name" value="AA_TRNA_LIGASE_I"/>
    <property type="match status" value="1"/>
</dbReference>